<dbReference type="SUPFAM" id="SSF53335">
    <property type="entry name" value="S-adenosyl-L-methionine-dependent methyltransferases"/>
    <property type="match status" value="1"/>
</dbReference>
<evidence type="ECO:0000259" key="1">
    <source>
        <dbReference type="Pfam" id="PF08242"/>
    </source>
</evidence>
<dbReference type="EMBL" id="JMTM01000035">
    <property type="protein sequence ID" value="OAZ04210.1"/>
    <property type="molecule type" value="Genomic_DNA"/>
</dbReference>
<dbReference type="PANTHER" id="PTHR12843">
    <property type="entry name" value="PROTEIN-LYSINE N-METHYLTRANSFERASE METTL10"/>
    <property type="match status" value="1"/>
</dbReference>
<evidence type="ECO:0000313" key="3">
    <source>
        <dbReference type="Proteomes" id="UP000093807"/>
    </source>
</evidence>
<protein>
    <submittedName>
        <fullName evidence="2">Trans-aconitate 2-methyltransferase</fullName>
        <ecNumber evidence="2">2.1.1.144</ecNumber>
    </submittedName>
</protein>
<accession>A0A199XRF1</accession>
<evidence type="ECO:0000313" key="2">
    <source>
        <dbReference type="EMBL" id="OAZ04210.1"/>
    </source>
</evidence>
<dbReference type="RefSeq" id="WP_064715036.1">
    <property type="nucleotide sequence ID" value="NZ_JMTM01000035.1"/>
</dbReference>
<keyword evidence="3" id="KW-1185">Reference proteome</keyword>
<organism evidence="2 3">
    <name type="scientific">Flavobacterium succinicans</name>
    <dbReference type="NCBI Taxonomy" id="29536"/>
    <lineage>
        <taxon>Bacteria</taxon>
        <taxon>Pseudomonadati</taxon>
        <taxon>Bacteroidota</taxon>
        <taxon>Flavobacteriia</taxon>
        <taxon>Flavobacteriales</taxon>
        <taxon>Flavobacteriaceae</taxon>
        <taxon>Flavobacterium</taxon>
    </lineage>
</organism>
<gene>
    <name evidence="2" type="primary">tam</name>
    <name evidence="2" type="ORF">FLB_12040</name>
</gene>
<sequence length="208" mass="23985">MENKKSHWENVFATKNPNEVSWTQKYPKTSMEYLKNVNLSKTANIIDIGGGDSNFVDALLEKGYQNIWVLDISEFALERAKKRLGDKADLIHWIVSDITEFNPEVKFDFWHDRAVFHFLTGEESIRKYVTIVSNAIAQNGNFLLGTFSENGPLKCSGLEIKQYSENSMKQTFIENFEAIKCFTENHTTPFDTIQNFQFCGFKKNRNGT</sequence>
<dbReference type="InterPro" id="IPR029063">
    <property type="entry name" value="SAM-dependent_MTases_sf"/>
</dbReference>
<proteinExistence type="predicted"/>
<dbReference type="Gene3D" id="3.40.50.150">
    <property type="entry name" value="Vaccinia Virus protein VP39"/>
    <property type="match status" value="1"/>
</dbReference>
<dbReference type="GO" id="GO:0030798">
    <property type="term" value="F:trans-aconitate 2-methyltransferase activity"/>
    <property type="evidence" value="ECO:0007669"/>
    <property type="project" value="UniProtKB-EC"/>
</dbReference>
<keyword evidence="2" id="KW-0489">Methyltransferase</keyword>
<keyword evidence="2" id="KW-0808">Transferase</keyword>
<dbReference type="Pfam" id="PF08242">
    <property type="entry name" value="Methyltransf_12"/>
    <property type="match status" value="1"/>
</dbReference>
<dbReference type="CDD" id="cd02440">
    <property type="entry name" value="AdoMet_MTases"/>
    <property type="match status" value="1"/>
</dbReference>
<dbReference type="AlphaFoldDB" id="A0A199XRF1"/>
<dbReference type="EC" id="2.1.1.144" evidence="2"/>
<dbReference type="PANTHER" id="PTHR12843:SF5">
    <property type="entry name" value="EEF1A LYSINE METHYLTRANSFERASE 2"/>
    <property type="match status" value="1"/>
</dbReference>
<feature type="domain" description="Methyltransferase type 12" evidence="1">
    <location>
        <begin position="46"/>
        <end position="141"/>
    </location>
</feature>
<comment type="caution">
    <text evidence="2">The sequence shown here is derived from an EMBL/GenBank/DDBJ whole genome shotgun (WGS) entry which is preliminary data.</text>
</comment>
<dbReference type="Proteomes" id="UP000093807">
    <property type="component" value="Unassembled WGS sequence"/>
</dbReference>
<dbReference type="InterPro" id="IPR013217">
    <property type="entry name" value="Methyltransf_12"/>
</dbReference>
<name>A0A199XRF1_9FLAO</name>
<dbReference type="PATRIC" id="fig|29536.5.peg.1267"/>
<dbReference type="OrthoDB" id="9788660at2"/>
<dbReference type="GO" id="GO:0032259">
    <property type="term" value="P:methylation"/>
    <property type="evidence" value="ECO:0007669"/>
    <property type="project" value="UniProtKB-KW"/>
</dbReference>
<reference evidence="2 3" key="1">
    <citation type="submission" date="2016-06" db="EMBL/GenBank/DDBJ databases">
        <title>Draft genome sequence of Flavobacterium succinicans strain DD5b.</title>
        <authorList>
            <person name="Poehlein A."/>
            <person name="Daniel R."/>
            <person name="Simeonova D.D."/>
        </authorList>
    </citation>
    <scope>NUCLEOTIDE SEQUENCE [LARGE SCALE GENOMIC DNA]</scope>
    <source>
        <strain evidence="2 3">DD5b</strain>
    </source>
</reference>